<feature type="chain" id="PRO_5045296464" evidence="1">
    <location>
        <begin position="18"/>
        <end position="149"/>
    </location>
</feature>
<gene>
    <name evidence="2" type="ORF">ACED57_14420</name>
</gene>
<name>A0ABV4KQI5_9VIBR</name>
<keyword evidence="3" id="KW-1185">Reference proteome</keyword>
<evidence type="ECO:0000313" key="3">
    <source>
        <dbReference type="Proteomes" id="UP001569175"/>
    </source>
</evidence>
<reference evidence="2 3" key="1">
    <citation type="submission" date="2024-06" db="EMBL/GenBank/DDBJ databases">
        <authorList>
            <person name="Steensen K."/>
            <person name="Seneca J."/>
            <person name="Bartlau N."/>
            <person name="Yu A.X."/>
            <person name="Polz M.F."/>
        </authorList>
    </citation>
    <scope>NUCLEOTIDE SEQUENCE [LARGE SCALE GENOMIC DNA]</scope>
    <source>
        <strain evidence="2 3">1F9</strain>
    </source>
</reference>
<feature type="signal peptide" evidence="1">
    <location>
        <begin position="1"/>
        <end position="17"/>
    </location>
</feature>
<dbReference type="RefSeq" id="WP_371707994.1">
    <property type="nucleotide sequence ID" value="NZ_JBGOOL010000039.1"/>
</dbReference>
<accession>A0ABV4KQI5</accession>
<evidence type="ECO:0000313" key="2">
    <source>
        <dbReference type="EMBL" id="MEZ8054337.1"/>
    </source>
</evidence>
<keyword evidence="1" id="KW-0732">Signal</keyword>
<protein>
    <submittedName>
        <fullName evidence="2">Uncharacterized protein</fullName>
    </submittedName>
</protein>
<evidence type="ECO:0000256" key="1">
    <source>
        <dbReference type="SAM" id="SignalP"/>
    </source>
</evidence>
<proteinExistence type="predicted"/>
<dbReference type="EMBL" id="JBGOOL010000039">
    <property type="protein sequence ID" value="MEZ8054337.1"/>
    <property type="molecule type" value="Genomic_DNA"/>
</dbReference>
<dbReference type="Proteomes" id="UP001569175">
    <property type="component" value="Unassembled WGS sequence"/>
</dbReference>
<comment type="caution">
    <text evidence="2">The sequence shown here is derived from an EMBL/GenBank/DDBJ whole genome shotgun (WGS) entry which is preliminary data.</text>
</comment>
<organism evidence="2 3">
    <name type="scientific">Vibrio atlanticus</name>
    <dbReference type="NCBI Taxonomy" id="693153"/>
    <lineage>
        <taxon>Bacteria</taxon>
        <taxon>Pseudomonadati</taxon>
        <taxon>Pseudomonadota</taxon>
        <taxon>Gammaproteobacteria</taxon>
        <taxon>Vibrionales</taxon>
        <taxon>Vibrionaceae</taxon>
        <taxon>Vibrio</taxon>
    </lineage>
</organism>
<sequence length="149" mass="16630">MKKSALLIALISSPLFASDWVKSEDLNTYTSPDIVSGNLNAMIKTYEDGSLRFGLFLPYEKCYVSESYAEPFTDLYVLGGRHEFKLQCIGKNQAIVYSSNDVNKQIIDTLVRRDNLCLTIEDGKDSVKMCFSGSGVAEIQSSSKMKMKN</sequence>